<evidence type="ECO:0000313" key="1">
    <source>
        <dbReference type="EMBL" id="KAJ5731822.1"/>
    </source>
</evidence>
<reference evidence="1" key="1">
    <citation type="journal article" date="2023" name="IMA Fungus">
        <title>Comparative genomic study of the Penicillium genus elucidates a diverse pangenome and 15 lateral gene transfer events.</title>
        <authorList>
            <person name="Petersen C."/>
            <person name="Sorensen T."/>
            <person name="Nielsen M.R."/>
            <person name="Sondergaard T.E."/>
            <person name="Sorensen J.L."/>
            <person name="Fitzpatrick D.A."/>
            <person name="Frisvad J.C."/>
            <person name="Nielsen K.L."/>
        </authorList>
    </citation>
    <scope>NUCLEOTIDE SEQUENCE</scope>
    <source>
        <strain evidence="1">IBT 17514</strain>
    </source>
</reference>
<dbReference type="EMBL" id="JAQJAN010000004">
    <property type="protein sequence ID" value="KAJ5731822.1"/>
    <property type="molecule type" value="Genomic_DNA"/>
</dbReference>
<sequence length="87" mass="9588">MTVEFDARSKYVQIINCKSHSTELTRHGLNPTTLEALSEVPVATPGDHLDKAVAAGKNCRQALVCARAWSYEDRKKAILAYADAIEK</sequence>
<dbReference type="Gene3D" id="3.40.605.10">
    <property type="entry name" value="Aldehyde Dehydrogenase, Chain A, domain 1"/>
    <property type="match status" value="1"/>
</dbReference>
<keyword evidence="2" id="KW-1185">Reference proteome</keyword>
<evidence type="ECO:0000313" key="2">
    <source>
        <dbReference type="Proteomes" id="UP001215712"/>
    </source>
</evidence>
<reference evidence="1" key="2">
    <citation type="submission" date="2023-01" db="EMBL/GenBank/DDBJ databases">
        <authorList>
            <person name="Petersen C."/>
        </authorList>
    </citation>
    <scope>NUCLEOTIDE SEQUENCE</scope>
    <source>
        <strain evidence="1">IBT 17514</strain>
    </source>
</reference>
<name>A0AAD6HPF1_9EURO</name>
<organism evidence="1 2">
    <name type="scientific">Penicillium malachiteum</name>
    <dbReference type="NCBI Taxonomy" id="1324776"/>
    <lineage>
        <taxon>Eukaryota</taxon>
        <taxon>Fungi</taxon>
        <taxon>Dikarya</taxon>
        <taxon>Ascomycota</taxon>
        <taxon>Pezizomycotina</taxon>
        <taxon>Eurotiomycetes</taxon>
        <taxon>Eurotiomycetidae</taxon>
        <taxon>Eurotiales</taxon>
        <taxon>Aspergillaceae</taxon>
        <taxon>Penicillium</taxon>
    </lineage>
</organism>
<dbReference type="AlphaFoldDB" id="A0AAD6HPF1"/>
<protein>
    <submittedName>
        <fullName evidence="1">Uncharacterized protein</fullName>
    </submittedName>
</protein>
<dbReference type="GO" id="GO:0016491">
    <property type="term" value="F:oxidoreductase activity"/>
    <property type="evidence" value="ECO:0007669"/>
    <property type="project" value="InterPro"/>
</dbReference>
<accession>A0AAD6HPF1</accession>
<dbReference type="Proteomes" id="UP001215712">
    <property type="component" value="Unassembled WGS sequence"/>
</dbReference>
<proteinExistence type="predicted"/>
<dbReference type="InterPro" id="IPR016162">
    <property type="entry name" value="Ald_DH_N"/>
</dbReference>
<gene>
    <name evidence="1" type="ORF">N7493_003303</name>
</gene>
<comment type="caution">
    <text evidence="1">The sequence shown here is derived from an EMBL/GenBank/DDBJ whole genome shotgun (WGS) entry which is preliminary data.</text>
</comment>